<evidence type="ECO:0000313" key="2">
    <source>
        <dbReference type="Proteomes" id="UP001207468"/>
    </source>
</evidence>
<evidence type="ECO:0000313" key="1">
    <source>
        <dbReference type="EMBL" id="KAI9507893.1"/>
    </source>
</evidence>
<keyword evidence="2" id="KW-1185">Reference proteome</keyword>
<protein>
    <submittedName>
        <fullName evidence="1">Uncharacterized protein</fullName>
    </submittedName>
</protein>
<organism evidence="1 2">
    <name type="scientific">Russula earlei</name>
    <dbReference type="NCBI Taxonomy" id="71964"/>
    <lineage>
        <taxon>Eukaryota</taxon>
        <taxon>Fungi</taxon>
        <taxon>Dikarya</taxon>
        <taxon>Basidiomycota</taxon>
        <taxon>Agaricomycotina</taxon>
        <taxon>Agaricomycetes</taxon>
        <taxon>Russulales</taxon>
        <taxon>Russulaceae</taxon>
        <taxon>Russula</taxon>
    </lineage>
</organism>
<reference evidence="1" key="1">
    <citation type="submission" date="2021-03" db="EMBL/GenBank/DDBJ databases">
        <title>Evolutionary priming and transition to the ectomycorrhizal habit in an iconic lineage of mushroom-forming fungi: is preadaptation a requirement?</title>
        <authorList>
            <consortium name="DOE Joint Genome Institute"/>
            <person name="Looney B.P."/>
            <person name="Miyauchi S."/>
            <person name="Morin E."/>
            <person name="Drula E."/>
            <person name="Courty P.E."/>
            <person name="Chicoki N."/>
            <person name="Fauchery L."/>
            <person name="Kohler A."/>
            <person name="Kuo A."/>
            <person name="LaButti K."/>
            <person name="Pangilinan J."/>
            <person name="Lipzen A."/>
            <person name="Riley R."/>
            <person name="Andreopoulos W."/>
            <person name="He G."/>
            <person name="Johnson J."/>
            <person name="Barry K.W."/>
            <person name="Grigoriev I.V."/>
            <person name="Nagy L."/>
            <person name="Hibbett D."/>
            <person name="Henrissat B."/>
            <person name="Matheny P.B."/>
            <person name="Labbe J."/>
            <person name="Martin A.F."/>
        </authorList>
    </citation>
    <scope>NUCLEOTIDE SEQUENCE</scope>
    <source>
        <strain evidence="1">BPL698</strain>
    </source>
</reference>
<comment type="caution">
    <text evidence="1">The sequence shown here is derived from an EMBL/GenBank/DDBJ whole genome shotgun (WGS) entry which is preliminary data.</text>
</comment>
<name>A0ACC0U8E7_9AGAM</name>
<sequence length="217" mass="24110">MIRRIFPRFHFFRTIVPRGSRPILPLTSRVSTSETRTLTGTLRISPFRSIHATPASLTSPSRPSDANEPGSLSQRLKTLMKAYGWYAVGVYIAVSILDFTFIFAGINLLGAEYVSSAAGSAKAWVLGLMYSRPPEPGREEIEDVSRSNAGSGGQEGLYAMLVLAYTIHKTLFLPVRIGFTAAFTPRLVNWLRARGWVGGEGTRRAMQEMKERLKDRN</sequence>
<accession>A0ACC0U8E7</accession>
<gene>
    <name evidence="1" type="ORF">F5148DRAFT_980677</name>
</gene>
<dbReference type="EMBL" id="JAGFNK010000107">
    <property type="protein sequence ID" value="KAI9507893.1"/>
    <property type="molecule type" value="Genomic_DNA"/>
</dbReference>
<proteinExistence type="predicted"/>
<dbReference type="Proteomes" id="UP001207468">
    <property type="component" value="Unassembled WGS sequence"/>
</dbReference>